<dbReference type="GO" id="GO:0016887">
    <property type="term" value="F:ATP hydrolysis activity"/>
    <property type="evidence" value="ECO:0007669"/>
    <property type="project" value="InterPro"/>
</dbReference>
<keyword evidence="3" id="KW-0547">Nucleotide-binding</keyword>
<accession>A0A934S6P4</accession>
<name>A0A934S6P4_9BACT</name>
<evidence type="ECO:0000256" key="4">
    <source>
        <dbReference type="ARBA" id="ARBA00022840"/>
    </source>
</evidence>
<dbReference type="GO" id="GO:0005524">
    <property type="term" value="F:ATP binding"/>
    <property type="evidence" value="ECO:0007669"/>
    <property type="project" value="UniProtKB-KW"/>
</dbReference>
<keyword evidence="8" id="KW-1185">Reference proteome</keyword>
<keyword evidence="4 7" id="KW-0067">ATP-binding</keyword>
<evidence type="ECO:0000313" key="7">
    <source>
        <dbReference type="EMBL" id="MBK1883631.1"/>
    </source>
</evidence>
<organism evidence="7 8">
    <name type="scientific">Luteolibacter pohnpeiensis</name>
    <dbReference type="NCBI Taxonomy" id="454153"/>
    <lineage>
        <taxon>Bacteria</taxon>
        <taxon>Pseudomonadati</taxon>
        <taxon>Verrucomicrobiota</taxon>
        <taxon>Verrucomicrobiia</taxon>
        <taxon>Verrucomicrobiales</taxon>
        <taxon>Verrucomicrobiaceae</taxon>
        <taxon>Luteolibacter</taxon>
    </lineage>
</organism>
<reference evidence="7" key="1">
    <citation type="submission" date="2021-01" db="EMBL/GenBank/DDBJ databases">
        <title>Modified the classification status of verrucomicrobia.</title>
        <authorList>
            <person name="Feng X."/>
        </authorList>
    </citation>
    <scope>NUCLEOTIDE SEQUENCE</scope>
    <source>
        <strain evidence="7">KCTC 22041</strain>
    </source>
</reference>
<dbReference type="SMART" id="SM00382">
    <property type="entry name" value="AAA"/>
    <property type="match status" value="1"/>
</dbReference>
<dbReference type="CDD" id="cd03230">
    <property type="entry name" value="ABC_DR_subfamily_A"/>
    <property type="match status" value="1"/>
</dbReference>
<dbReference type="RefSeq" id="WP_200271976.1">
    <property type="nucleotide sequence ID" value="NZ_JAENIJ010000024.1"/>
</dbReference>
<dbReference type="EMBL" id="JAENIJ010000024">
    <property type="protein sequence ID" value="MBK1883631.1"/>
    <property type="molecule type" value="Genomic_DNA"/>
</dbReference>
<comment type="caution">
    <text evidence="7">The sequence shown here is derived from an EMBL/GenBank/DDBJ whole genome shotgun (WGS) entry which is preliminary data.</text>
</comment>
<evidence type="ECO:0000313" key="8">
    <source>
        <dbReference type="Proteomes" id="UP000603141"/>
    </source>
</evidence>
<dbReference type="SUPFAM" id="SSF52540">
    <property type="entry name" value="P-loop containing nucleoside triphosphate hydrolases"/>
    <property type="match status" value="1"/>
</dbReference>
<dbReference type="Pfam" id="PF00005">
    <property type="entry name" value="ABC_tran"/>
    <property type="match status" value="1"/>
</dbReference>
<evidence type="ECO:0000256" key="3">
    <source>
        <dbReference type="ARBA" id="ARBA00022741"/>
    </source>
</evidence>
<dbReference type="PANTHER" id="PTHR43335:SF3">
    <property type="entry name" value="ABC TRANSPORTER"/>
    <property type="match status" value="1"/>
</dbReference>
<dbReference type="PROSITE" id="PS50893">
    <property type="entry name" value="ABC_TRANSPORTER_2"/>
    <property type="match status" value="1"/>
</dbReference>
<dbReference type="Proteomes" id="UP000603141">
    <property type="component" value="Unassembled WGS sequence"/>
</dbReference>
<feature type="region of interest" description="Disordered" evidence="5">
    <location>
        <begin position="314"/>
        <end position="333"/>
    </location>
</feature>
<comment type="similarity">
    <text evidence="1">Belongs to the ABC transporter superfamily.</text>
</comment>
<protein>
    <submittedName>
        <fullName evidence="7">ABC transporter ATP-binding protein</fullName>
    </submittedName>
</protein>
<proteinExistence type="inferred from homology"/>
<gene>
    <name evidence="7" type="ORF">JIN85_14505</name>
</gene>
<dbReference type="PANTHER" id="PTHR43335">
    <property type="entry name" value="ABC TRANSPORTER, ATP-BINDING PROTEIN"/>
    <property type="match status" value="1"/>
</dbReference>
<dbReference type="InterPro" id="IPR027417">
    <property type="entry name" value="P-loop_NTPase"/>
</dbReference>
<evidence type="ECO:0000259" key="6">
    <source>
        <dbReference type="PROSITE" id="PS50893"/>
    </source>
</evidence>
<sequence length="333" mass="36926">MSALRVNNLYRYFGQLKAVNGVTFEVPHGSVCGFVGANGAGKTTTMRILATLDHPTVGTAEVCGINVLHHPAEVRRLIGWMPDHFGNYDHMTVIEYLDFYARALGYKGKERRERVQEVIDFTDLGPLTERFSNKLSKGNTQRLGLGRALLHDPQVLIMDEPAAGLDPKARVELKHLIRVLAKEGKTIFISSHILSELGEMCDSLLFINNGRIVHHGDAESLKNGSETQGGFLYDVQVDGDPQALSDWCVLQPTVEFLESRKFGGRIRINAESPTQVADTLARMIKDQVRVTEFHREQRNLEDAFIDILGRLEQGQPAVTPPPLPSSTTNASIS</sequence>
<evidence type="ECO:0000256" key="5">
    <source>
        <dbReference type="SAM" id="MobiDB-lite"/>
    </source>
</evidence>
<dbReference type="InterPro" id="IPR003593">
    <property type="entry name" value="AAA+_ATPase"/>
</dbReference>
<dbReference type="Gene3D" id="3.40.50.300">
    <property type="entry name" value="P-loop containing nucleotide triphosphate hydrolases"/>
    <property type="match status" value="1"/>
</dbReference>
<evidence type="ECO:0000256" key="2">
    <source>
        <dbReference type="ARBA" id="ARBA00022448"/>
    </source>
</evidence>
<evidence type="ECO:0000256" key="1">
    <source>
        <dbReference type="ARBA" id="ARBA00005417"/>
    </source>
</evidence>
<keyword evidence="2" id="KW-0813">Transport</keyword>
<feature type="domain" description="ABC transporter" evidence="6">
    <location>
        <begin position="4"/>
        <end position="234"/>
    </location>
</feature>
<dbReference type="InterPro" id="IPR003439">
    <property type="entry name" value="ABC_transporter-like_ATP-bd"/>
</dbReference>
<dbReference type="AlphaFoldDB" id="A0A934S6P4"/>